<proteinExistence type="predicted"/>
<sequence>MIRFPDWEARLSAYLAPLMDDAVFAWGSLDCAIMAADAVLAMTGEDIASPFRGKYSTAAGSARALKRYGAGDLKSTFDTLLPPKPIGYARRGDVVMNDGAVGICIGGTALFIGERDGVDGLYRVDRAEWSHAWGVGE</sequence>
<organism evidence="2 3">
    <name type="scientific">Novosphingobium pentaromativorans</name>
    <dbReference type="NCBI Taxonomy" id="205844"/>
    <lineage>
        <taxon>Bacteria</taxon>
        <taxon>Pseudomonadati</taxon>
        <taxon>Pseudomonadota</taxon>
        <taxon>Alphaproteobacteria</taxon>
        <taxon>Sphingomonadales</taxon>
        <taxon>Sphingomonadaceae</taxon>
        <taxon>Novosphingobium</taxon>
    </lineage>
</organism>
<evidence type="ECO:0000259" key="1">
    <source>
        <dbReference type="Pfam" id="PF22262"/>
    </source>
</evidence>
<reference evidence="2 3" key="1">
    <citation type="submission" date="2017-08" db="EMBL/GenBank/DDBJ databases">
        <title>Infants hospitalized years apart are colonized by the same room-sourced microbial strains.</title>
        <authorList>
            <person name="Brooks B."/>
            <person name="Olm M.R."/>
            <person name="Firek B.A."/>
            <person name="Baker R."/>
            <person name="Thomas B.C."/>
            <person name="Morowitz M.J."/>
            <person name="Banfield J.F."/>
        </authorList>
    </citation>
    <scope>NUCLEOTIDE SEQUENCE [LARGE SCALE GENOMIC DNA]</scope>
    <source>
        <strain evidence="2">S2_005_002_R2_33</strain>
    </source>
</reference>
<feature type="domain" description="DUF6950" evidence="1">
    <location>
        <begin position="3"/>
        <end position="135"/>
    </location>
</feature>
<dbReference type="InterPro" id="IPR053802">
    <property type="entry name" value="DUF6950"/>
</dbReference>
<dbReference type="EMBL" id="QFPX01000005">
    <property type="protein sequence ID" value="PZQ55784.1"/>
    <property type="molecule type" value="Genomic_DNA"/>
</dbReference>
<comment type="caution">
    <text evidence="2">The sequence shown here is derived from an EMBL/GenBank/DDBJ whole genome shotgun (WGS) entry which is preliminary data.</text>
</comment>
<accession>A0A2W5NS53</accession>
<dbReference type="AlphaFoldDB" id="A0A2W5NS53"/>
<dbReference type="Pfam" id="PF22262">
    <property type="entry name" value="DUF6950"/>
    <property type="match status" value="1"/>
</dbReference>
<protein>
    <recommendedName>
        <fullName evidence="1">DUF6950 domain-containing protein</fullName>
    </recommendedName>
</protein>
<evidence type="ECO:0000313" key="2">
    <source>
        <dbReference type="EMBL" id="PZQ55784.1"/>
    </source>
</evidence>
<evidence type="ECO:0000313" key="3">
    <source>
        <dbReference type="Proteomes" id="UP000249082"/>
    </source>
</evidence>
<dbReference type="Proteomes" id="UP000249082">
    <property type="component" value="Unassembled WGS sequence"/>
</dbReference>
<gene>
    <name evidence="2" type="ORF">DI555_07085</name>
</gene>
<name>A0A2W5NS53_9SPHN</name>